<evidence type="ECO:0000313" key="3">
    <source>
        <dbReference type="Proteomes" id="UP000242415"/>
    </source>
</evidence>
<dbReference type="InterPro" id="IPR023393">
    <property type="entry name" value="START-like_dom_sf"/>
</dbReference>
<sequence length="172" mass="18408">MNGADAGMNGQGDAEGLREAAQPGAGEVTATVIVNAPAPRVFAALTAWERQSDWIPFTTVRVLVGDGGEGSRIEAVTAVGPAVIRDEMRVVHVDAPYEVRVVHDGRLLRGPGVMRCTPMGPERTQVVWHEWFQLPGGVAGRVAWPVLWPGSKVGLTRALQKFARLVEVGQLP</sequence>
<protein>
    <submittedName>
        <fullName evidence="2">Polyketide cyclase / dehydrase and lipid transport</fullName>
    </submittedName>
</protein>
<dbReference type="Proteomes" id="UP000242415">
    <property type="component" value="Unassembled WGS sequence"/>
</dbReference>
<reference evidence="3" key="1">
    <citation type="submission" date="2016-10" db="EMBL/GenBank/DDBJ databases">
        <authorList>
            <person name="Varghese N."/>
            <person name="Submissions S."/>
        </authorList>
    </citation>
    <scope>NUCLEOTIDE SEQUENCE [LARGE SCALE GENOMIC DNA]</scope>
    <source>
        <strain evidence="3">DSM 45245</strain>
    </source>
</reference>
<dbReference type="Gene3D" id="3.30.530.20">
    <property type="match status" value="1"/>
</dbReference>
<dbReference type="AlphaFoldDB" id="A0A1H3GRF2"/>
<evidence type="ECO:0000256" key="1">
    <source>
        <dbReference type="SAM" id="MobiDB-lite"/>
    </source>
</evidence>
<dbReference type="CDD" id="cd07812">
    <property type="entry name" value="SRPBCC"/>
    <property type="match status" value="1"/>
</dbReference>
<dbReference type="InterPro" id="IPR019587">
    <property type="entry name" value="Polyketide_cyclase/dehydratase"/>
</dbReference>
<dbReference type="EMBL" id="FNPH01000001">
    <property type="protein sequence ID" value="SDY05687.1"/>
    <property type="molecule type" value="Genomic_DNA"/>
</dbReference>
<keyword evidence="3" id="KW-1185">Reference proteome</keyword>
<dbReference type="Pfam" id="PF10604">
    <property type="entry name" value="Polyketide_cyc2"/>
    <property type="match status" value="1"/>
</dbReference>
<proteinExistence type="predicted"/>
<dbReference type="STRING" id="405436.SAMN05444365_101524"/>
<dbReference type="SUPFAM" id="SSF55961">
    <property type="entry name" value="Bet v1-like"/>
    <property type="match status" value="1"/>
</dbReference>
<gene>
    <name evidence="2" type="ORF">SAMN05444365_101524</name>
</gene>
<name>A0A1H3GRF2_9ACTN</name>
<organism evidence="2 3">
    <name type="scientific">Micromonospora pattaloongensis</name>
    <dbReference type="NCBI Taxonomy" id="405436"/>
    <lineage>
        <taxon>Bacteria</taxon>
        <taxon>Bacillati</taxon>
        <taxon>Actinomycetota</taxon>
        <taxon>Actinomycetes</taxon>
        <taxon>Micromonosporales</taxon>
        <taxon>Micromonosporaceae</taxon>
        <taxon>Micromonospora</taxon>
    </lineage>
</organism>
<evidence type="ECO:0000313" key="2">
    <source>
        <dbReference type="EMBL" id="SDY05687.1"/>
    </source>
</evidence>
<feature type="region of interest" description="Disordered" evidence="1">
    <location>
        <begin position="1"/>
        <end position="22"/>
    </location>
</feature>
<accession>A0A1H3GRF2</accession>